<dbReference type="EMBL" id="JADOUA010000001">
    <property type="protein sequence ID" value="MBG6086471.1"/>
    <property type="molecule type" value="Genomic_DNA"/>
</dbReference>
<gene>
    <name evidence="2" type="ORF">IW256_000584</name>
</gene>
<evidence type="ECO:0000313" key="3">
    <source>
        <dbReference type="Proteomes" id="UP000614047"/>
    </source>
</evidence>
<organism evidence="2 3">
    <name type="scientific">Actinomadura viridis</name>
    <dbReference type="NCBI Taxonomy" id="58110"/>
    <lineage>
        <taxon>Bacteria</taxon>
        <taxon>Bacillati</taxon>
        <taxon>Actinomycetota</taxon>
        <taxon>Actinomycetes</taxon>
        <taxon>Streptosporangiales</taxon>
        <taxon>Thermomonosporaceae</taxon>
        <taxon>Actinomadura</taxon>
    </lineage>
</organism>
<dbReference type="Proteomes" id="UP000614047">
    <property type="component" value="Unassembled WGS sequence"/>
</dbReference>
<keyword evidence="3" id="KW-1185">Reference proteome</keyword>
<comment type="caution">
    <text evidence="2">The sequence shown here is derived from an EMBL/GenBank/DDBJ whole genome shotgun (WGS) entry which is preliminary data.</text>
</comment>
<dbReference type="AlphaFoldDB" id="A0A931DFF3"/>
<protein>
    <recommendedName>
        <fullName evidence="1">DUF397 domain-containing protein</fullName>
    </recommendedName>
</protein>
<evidence type="ECO:0000313" key="2">
    <source>
        <dbReference type="EMBL" id="MBG6086471.1"/>
    </source>
</evidence>
<reference evidence="2" key="1">
    <citation type="submission" date="2020-11" db="EMBL/GenBank/DDBJ databases">
        <title>Sequencing the genomes of 1000 actinobacteria strains.</title>
        <authorList>
            <person name="Klenk H.-P."/>
        </authorList>
    </citation>
    <scope>NUCLEOTIDE SEQUENCE</scope>
    <source>
        <strain evidence="2">DSM 43175</strain>
    </source>
</reference>
<dbReference type="Pfam" id="PF04149">
    <property type="entry name" value="DUF397"/>
    <property type="match status" value="1"/>
</dbReference>
<feature type="domain" description="DUF397" evidence="1">
    <location>
        <begin position="10"/>
        <end position="64"/>
    </location>
</feature>
<evidence type="ECO:0000259" key="1">
    <source>
        <dbReference type="Pfam" id="PF04149"/>
    </source>
</evidence>
<dbReference type="RefSeq" id="WP_197009467.1">
    <property type="nucleotide sequence ID" value="NZ_BAABES010000013.1"/>
</dbReference>
<dbReference type="InterPro" id="IPR007278">
    <property type="entry name" value="DUF397"/>
</dbReference>
<name>A0A931DFF3_9ACTN</name>
<accession>A0A931DFF3</accession>
<sequence>MTSAEFDSISWRKGSRCAANGTCVEIAAMGTVRAIAARDAKHGDASPVLLFSVREWRAFTDRVKQGDLDASL</sequence>
<proteinExistence type="predicted"/>